<dbReference type="Pfam" id="PF00892">
    <property type="entry name" value="EamA"/>
    <property type="match status" value="2"/>
</dbReference>
<name>A0A315E9I5_9BURK</name>
<feature type="transmembrane region" description="Helical" evidence="1">
    <location>
        <begin position="63"/>
        <end position="83"/>
    </location>
</feature>
<organism evidence="3 4">
    <name type="scientific">Limnohabitans parvus II-B4</name>
    <dbReference type="NCBI Taxonomy" id="1293052"/>
    <lineage>
        <taxon>Bacteria</taxon>
        <taxon>Pseudomonadati</taxon>
        <taxon>Pseudomonadota</taxon>
        <taxon>Betaproteobacteria</taxon>
        <taxon>Burkholderiales</taxon>
        <taxon>Comamonadaceae</taxon>
        <taxon>Limnohabitans</taxon>
    </lineage>
</organism>
<keyword evidence="1" id="KW-0812">Transmembrane</keyword>
<proteinExistence type="predicted"/>
<feature type="transmembrane region" description="Helical" evidence="1">
    <location>
        <begin position="277"/>
        <end position="295"/>
    </location>
</feature>
<feature type="domain" description="EamA" evidence="2">
    <location>
        <begin position="3"/>
        <end position="134"/>
    </location>
</feature>
<dbReference type="RefSeq" id="WP_108313027.1">
    <property type="nucleotide sequence ID" value="NZ_NESN01000004.1"/>
</dbReference>
<feature type="domain" description="EamA" evidence="2">
    <location>
        <begin position="156"/>
        <end position="294"/>
    </location>
</feature>
<evidence type="ECO:0000313" key="3">
    <source>
        <dbReference type="EMBL" id="PUE52654.1"/>
    </source>
</evidence>
<evidence type="ECO:0000313" key="4">
    <source>
        <dbReference type="Proteomes" id="UP000250790"/>
    </source>
</evidence>
<feature type="transmembrane region" description="Helical" evidence="1">
    <location>
        <begin position="226"/>
        <end position="244"/>
    </location>
</feature>
<feature type="transmembrane region" description="Helical" evidence="1">
    <location>
        <begin position="251"/>
        <end position="271"/>
    </location>
</feature>
<keyword evidence="4" id="KW-1185">Reference proteome</keyword>
<feature type="transmembrane region" description="Helical" evidence="1">
    <location>
        <begin position="36"/>
        <end position="57"/>
    </location>
</feature>
<accession>A0A315E9I5</accession>
<dbReference type="OrthoDB" id="6235706at2"/>
<keyword evidence="1" id="KW-1133">Transmembrane helix</keyword>
<feature type="transmembrane region" description="Helical" evidence="1">
    <location>
        <begin position="118"/>
        <end position="137"/>
    </location>
</feature>
<dbReference type="Proteomes" id="UP000250790">
    <property type="component" value="Unassembled WGS sequence"/>
</dbReference>
<dbReference type="AlphaFoldDB" id="A0A315E9I5"/>
<reference evidence="3 4" key="1">
    <citation type="submission" date="2017-04" db="EMBL/GenBank/DDBJ databases">
        <title>Unexpected and diverse lifestyles within the genus Limnohabitans.</title>
        <authorList>
            <person name="Kasalicky V."/>
            <person name="Mehrshad M."/>
            <person name="Andrei S.-A."/>
            <person name="Salcher M."/>
            <person name="Kratochvilova H."/>
            <person name="Simek K."/>
            <person name="Ghai R."/>
        </authorList>
    </citation>
    <scope>NUCLEOTIDE SEQUENCE [LARGE SCALE GENOMIC DNA]</scope>
    <source>
        <strain evidence="3 4">II-B4</strain>
    </source>
</reference>
<dbReference type="EMBL" id="NESN01000004">
    <property type="protein sequence ID" value="PUE52654.1"/>
    <property type="molecule type" value="Genomic_DNA"/>
</dbReference>
<feature type="transmembrane region" description="Helical" evidence="1">
    <location>
        <begin position="95"/>
        <end position="112"/>
    </location>
</feature>
<gene>
    <name evidence="3" type="ORF">B9Z37_10735</name>
</gene>
<evidence type="ECO:0000256" key="1">
    <source>
        <dbReference type="SAM" id="Phobius"/>
    </source>
</evidence>
<evidence type="ECO:0000259" key="2">
    <source>
        <dbReference type="Pfam" id="PF00892"/>
    </source>
</evidence>
<dbReference type="PANTHER" id="PTHR22911:SF137">
    <property type="entry name" value="SOLUTE CARRIER FAMILY 35 MEMBER G2-RELATED"/>
    <property type="match status" value="1"/>
</dbReference>
<dbReference type="InterPro" id="IPR037185">
    <property type="entry name" value="EmrE-like"/>
</dbReference>
<dbReference type="PANTHER" id="PTHR22911">
    <property type="entry name" value="ACYL-MALONYL CONDENSING ENZYME-RELATED"/>
    <property type="match status" value="1"/>
</dbReference>
<keyword evidence="1" id="KW-0472">Membrane</keyword>
<dbReference type="GO" id="GO:0016020">
    <property type="term" value="C:membrane"/>
    <property type="evidence" value="ECO:0007669"/>
    <property type="project" value="InterPro"/>
</dbReference>
<dbReference type="SUPFAM" id="SSF103481">
    <property type="entry name" value="Multidrug resistance efflux transporter EmrE"/>
    <property type="match status" value="2"/>
</dbReference>
<sequence>MQAELLAALAALSWAVGSLFSAAASSRMGAFAFTRWRLFFALTLLWALALFTGQWRTLDASNVALLALSGFIGIFIGDTALFACMNRLGPRRSGVLFATHAIFSTLLAWLFLGETLWGWTLLGGSLLVGGVMVAIVWGRRESETHAWEKTQGTLMTGVLLGLLAAVCQSVATLMIKPLMTSGVDAVAASAVRTSASFSAHLVLLWAGAQVARVQTPLSLKTLWNTWASAAVAMALGMTLILQALKTGQANLVGIFSSLTPILLLPLLWGVYRRSPAWGAWGGAVMAVLGSALILGA</sequence>
<comment type="caution">
    <text evidence="3">The sequence shown here is derived from an EMBL/GenBank/DDBJ whole genome shotgun (WGS) entry which is preliminary data.</text>
</comment>
<feature type="transmembrane region" description="Helical" evidence="1">
    <location>
        <begin position="158"/>
        <end position="175"/>
    </location>
</feature>
<protein>
    <submittedName>
        <fullName evidence="3">EamA family transporter</fullName>
    </submittedName>
</protein>
<feature type="transmembrane region" description="Helical" evidence="1">
    <location>
        <begin position="6"/>
        <end position="24"/>
    </location>
</feature>
<dbReference type="InterPro" id="IPR000620">
    <property type="entry name" value="EamA_dom"/>
</dbReference>